<evidence type="ECO:0000313" key="2">
    <source>
        <dbReference type="EMBL" id="KAG7175979.1"/>
    </source>
</evidence>
<protein>
    <submittedName>
        <fullName evidence="2">Uncharacterized protein</fullName>
    </submittedName>
</protein>
<evidence type="ECO:0000256" key="1">
    <source>
        <dbReference type="SAM" id="MobiDB-lite"/>
    </source>
</evidence>
<sequence>SREQFFEPSKKRGKSGSKCPSLVLFTHLREKRRMIHEQDKAIFSLYYLMGSDIVFEHGVSQLPFGGLIWCLLSDPADDNRITSSPPPPLPTMAEAVEVADGVVCNGPTTTKKKGPPLVPRDKFTRLAFPVETTEPEKALLKCVRCGQQGVPVWHHDCPRRPHPVIKDDDRSDTSSFCARSDSDNSSPRQASLAAIRNTHTLDAVRQALDECPEFIDAIIQKLTCRMTQVMNVSDPGKPTANKNVGTM</sequence>
<comment type="caution">
    <text evidence="2">The sequence shown here is derived from an EMBL/GenBank/DDBJ whole genome shotgun (WGS) entry which is preliminary data.</text>
</comment>
<gene>
    <name evidence="2" type="ORF">Hamer_G016932</name>
</gene>
<name>A0A8J5TIL9_HOMAM</name>
<feature type="region of interest" description="Disordered" evidence="1">
    <location>
        <begin position="158"/>
        <end position="189"/>
    </location>
</feature>
<keyword evidence="3" id="KW-1185">Reference proteome</keyword>
<feature type="compositionally biased region" description="Polar residues" evidence="1">
    <location>
        <begin position="173"/>
        <end position="189"/>
    </location>
</feature>
<accession>A0A8J5TIL9</accession>
<dbReference type="EMBL" id="JAHLQT010004419">
    <property type="protein sequence ID" value="KAG7175979.1"/>
    <property type="molecule type" value="Genomic_DNA"/>
</dbReference>
<dbReference type="Proteomes" id="UP000747542">
    <property type="component" value="Unassembled WGS sequence"/>
</dbReference>
<organism evidence="2 3">
    <name type="scientific">Homarus americanus</name>
    <name type="common">American lobster</name>
    <dbReference type="NCBI Taxonomy" id="6706"/>
    <lineage>
        <taxon>Eukaryota</taxon>
        <taxon>Metazoa</taxon>
        <taxon>Ecdysozoa</taxon>
        <taxon>Arthropoda</taxon>
        <taxon>Crustacea</taxon>
        <taxon>Multicrustacea</taxon>
        <taxon>Malacostraca</taxon>
        <taxon>Eumalacostraca</taxon>
        <taxon>Eucarida</taxon>
        <taxon>Decapoda</taxon>
        <taxon>Pleocyemata</taxon>
        <taxon>Astacidea</taxon>
        <taxon>Nephropoidea</taxon>
        <taxon>Nephropidae</taxon>
        <taxon>Homarus</taxon>
    </lineage>
</organism>
<evidence type="ECO:0000313" key="3">
    <source>
        <dbReference type="Proteomes" id="UP000747542"/>
    </source>
</evidence>
<proteinExistence type="predicted"/>
<reference evidence="2" key="1">
    <citation type="journal article" date="2021" name="Sci. Adv.">
        <title>The American lobster genome reveals insights on longevity, neural, and immune adaptations.</title>
        <authorList>
            <person name="Polinski J.M."/>
            <person name="Zimin A.V."/>
            <person name="Clark K.F."/>
            <person name="Kohn A.B."/>
            <person name="Sadowski N."/>
            <person name="Timp W."/>
            <person name="Ptitsyn A."/>
            <person name="Khanna P."/>
            <person name="Romanova D.Y."/>
            <person name="Williams P."/>
            <person name="Greenwood S.J."/>
            <person name="Moroz L.L."/>
            <person name="Walt D.R."/>
            <person name="Bodnar A.G."/>
        </authorList>
    </citation>
    <scope>NUCLEOTIDE SEQUENCE</scope>
    <source>
        <strain evidence="2">GMGI-L3</strain>
    </source>
</reference>
<feature type="non-terminal residue" evidence="2">
    <location>
        <position position="247"/>
    </location>
</feature>
<dbReference type="AlphaFoldDB" id="A0A8J5TIL9"/>
<feature type="non-terminal residue" evidence="2">
    <location>
        <position position="1"/>
    </location>
</feature>
<feature type="compositionally biased region" description="Basic and acidic residues" evidence="1">
    <location>
        <begin position="158"/>
        <end position="172"/>
    </location>
</feature>